<dbReference type="PANTHER" id="PTHR43016:SF13">
    <property type="entry name" value="PRESEQUENCE PROTEASE, MITOCHONDRIAL"/>
    <property type="match status" value="1"/>
</dbReference>
<dbReference type="Pfam" id="PF22516">
    <property type="entry name" value="PreP_C"/>
    <property type="match status" value="1"/>
</dbReference>
<dbReference type="SUPFAM" id="SSF63411">
    <property type="entry name" value="LuxS/MPP-like metallohydrolase"/>
    <property type="match status" value="4"/>
</dbReference>
<dbReference type="RefSeq" id="XP_012938750.1">
    <property type="nucleotide sequence ID" value="XM_013083296.2"/>
</dbReference>
<gene>
    <name evidence="3" type="primary">LOC101858943</name>
</gene>
<evidence type="ECO:0000259" key="1">
    <source>
        <dbReference type="SMART" id="SM01264"/>
    </source>
</evidence>
<keyword evidence="3" id="KW-0645">Protease</keyword>
<name>A0ABM1A177_APLCA</name>
<dbReference type="InterPro" id="IPR007863">
    <property type="entry name" value="Peptidase_M16_C"/>
</dbReference>
<reference evidence="3" key="1">
    <citation type="submission" date="2025-08" db="UniProtKB">
        <authorList>
            <consortium name="RefSeq"/>
        </authorList>
    </citation>
    <scope>IDENTIFICATION</scope>
</reference>
<dbReference type="InterPro" id="IPR011765">
    <property type="entry name" value="Pept_M16_N"/>
</dbReference>
<dbReference type="GO" id="GO:0008233">
    <property type="term" value="F:peptidase activity"/>
    <property type="evidence" value="ECO:0007669"/>
    <property type="project" value="UniProtKB-KW"/>
</dbReference>
<dbReference type="InterPro" id="IPR011249">
    <property type="entry name" value="Metalloenz_LuxS/M16"/>
</dbReference>
<keyword evidence="3" id="KW-0378">Hydrolase</keyword>
<evidence type="ECO:0000313" key="3">
    <source>
        <dbReference type="RefSeq" id="XP_012938750.1"/>
    </source>
</evidence>
<dbReference type="SMART" id="SM01264">
    <property type="entry name" value="M16C_associated"/>
    <property type="match status" value="1"/>
</dbReference>
<dbReference type="GO" id="GO:0006508">
    <property type="term" value="P:proteolysis"/>
    <property type="evidence" value="ECO:0007669"/>
    <property type="project" value="UniProtKB-KW"/>
</dbReference>
<dbReference type="InterPro" id="IPR013578">
    <property type="entry name" value="Peptidase_M16C_assoc"/>
</dbReference>
<proteinExistence type="predicted"/>
<dbReference type="InterPro" id="IPR055130">
    <property type="entry name" value="PreP_C"/>
</dbReference>
<dbReference type="Pfam" id="PF05193">
    <property type="entry name" value="Peptidase_M16_C"/>
    <property type="match status" value="1"/>
</dbReference>
<keyword evidence="2" id="KW-1185">Reference proteome</keyword>
<dbReference type="Gene3D" id="3.30.830.10">
    <property type="entry name" value="Metalloenzyme, LuxS/M16 peptidase-like"/>
    <property type="match status" value="4"/>
</dbReference>
<dbReference type="Pfam" id="PF08367">
    <property type="entry name" value="M16C_assoc"/>
    <property type="match status" value="1"/>
</dbReference>
<dbReference type="Pfam" id="PF00675">
    <property type="entry name" value="Peptidase_M16"/>
    <property type="match status" value="1"/>
</dbReference>
<accession>A0ABM1A177</accession>
<evidence type="ECO:0000313" key="2">
    <source>
        <dbReference type="Proteomes" id="UP000694888"/>
    </source>
</evidence>
<dbReference type="PANTHER" id="PTHR43016">
    <property type="entry name" value="PRESEQUENCE PROTEASE"/>
    <property type="match status" value="1"/>
</dbReference>
<feature type="domain" description="Peptidase M16C associated" evidence="1">
    <location>
        <begin position="502"/>
        <end position="749"/>
    </location>
</feature>
<dbReference type="Proteomes" id="UP000694888">
    <property type="component" value="Unplaced"/>
</dbReference>
<sequence length="1016" mass="114732">MHIFKRASGAVSGLLKAAKQRSRQARFFNEEARDRVRALKPGDKLHGYTVQRVEEVPEFFITAAMLSHDKTGAEHLHAARDDSNNTFSVTFRTTPMDSTGVPHILEHTVLCGSERFPVRDPFFKMLSRSMATFMNALTAYDWTMYPFSSQNEQDFKNLMSVYMDAAFFPLIRELDFCQEGWRLEHSQATDPSTPVIFKGVVYNEMKGVFSNPQSTYMQEALNSLLPSHTYGVVSGGDPAHIPELTYEQLKQFHATHYHPSNAKFFTYGNLPLEEHLEFINSNLEKFDKITTKTQVPAEARWDEPRSKSIKCVPDPMAADPEKQTTVSVNYLLSDITDSYESFVNSVVGYLLVEGETAPFYRSLLESNIGSDYAPTTGYHNSTREAIFSVGLLNIRADAVDEVLKIIEDTIDKVIKEGFEKTRIDALLHRIELGQKHETSNFGFNLTVGLASAWNHDGDPIQMLQHNRLVESFRAELKKNPKMLQERVQKYLKDNPHRLTLTMSPDSSVAEERDAEEKDRLDNLVSALNEDDMKLILDRGAELESKQELQEDLSCLPSIKVADLDSSIKNEKIEITQADWSFIQTCDQPTNGVTYLRMASNLDGLSEDLMPYVPLFCDVITSIGAGGHDFLWMSQQQELYTGGMSASPLIIPHHSDQNRVQRAVLFSSHCLEKNFNKMMDLWTNIINSPDFEDTNRLSTLIKMCASNLASSLADSGHRYAMVSSASTLDIVSWIQEMFYGYSQVRTMKTVAEQTDLTDVIYKLQSIGNVVLDKTSLRLSVNATPSAMDRSVQGIKTFLGHIKGEVEMAPIFPEMDQIVATPHQTQYELPFSVNYVAQSFPAVLYTHKDYTPLTVLGTLMSRKFLHREIREKGGAYGSGAQLGQGTFNFFSYRDPHSLETLDVFNRCIEWAGDGKFSEEDVEEAKLGVFQKADHPVTPANRGQTRFIRDISDEMRQKNRDRLFAVNGDDLKRVAKQYLNPSKCPSGTAFLGPVNEKVRGNKKWSVVSEDDTTTEEEPV</sequence>
<dbReference type="GeneID" id="101858943"/>
<organism evidence="2 3">
    <name type="scientific">Aplysia californica</name>
    <name type="common">California sea hare</name>
    <dbReference type="NCBI Taxonomy" id="6500"/>
    <lineage>
        <taxon>Eukaryota</taxon>
        <taxon>Metazoa</taxon>
        <taxon>Spiralia</taxon>
        <taxon>Lophotrochozoa</taxon>
        <taxon>Mollusca</taxon>
        <taxon>Gastropoda</taxon>
        <taxon>Heterobranchia</taxon>
        <taxon>Euthyneura</taxon>
        <taxon>Tectipleura</taxon>
        <taxon>Aplysiida</taxon>
        <taxon>Aplysioidea</taxon>
        <taxon>Aplysiidae</taxon>
        <taxon>Aplysia</taxon>
    </lineage>
</organism>
<protein>
    <submittedName>
        <fullName evidence="3">Presequence protease, mitochondrial isoform X1</fullName>
    </submittedName>
</protein>